<reference evidence="1" key="1">
    <citation type="submission" date="2022-10" db="EMBL/GenBank/DDBJ databases">
        <title>Description of Fervidibacillus gen. nov. in the family Fervidibacillaceae fam. nov. with two species, Fervidibacillus albus sp. nov., and Fervidibacillus halotolerans sp. nov., isolated from tidal flat sediments.</title>
        <authorList>
            <person name="Kwon K.K."/>
            <person name="Yang S.-H."/>
        </authorList>
    </citation>
    <scope>NUCLEOTIDE SEQUENCE</scope>
    <source>
        <strain evidence="1">JCM 19140</strain>
    </source>
</reference>
<comment type="caution">
    <text evidence="1">The sequence shown here is derived from an EMBL/GenBank/DDBJ whole genome shotgun (WGS) entry which is preliminary data.</text>
</comment>
<organism evidence="1 2">
    <name type="scientific">Perspicuibacillus lycopersici</name>
    <dbReference type="NCBI Taxonomy" id="1325689"/>
    <lineage>
        <taxon>Bacteria</taxon>
        <taxon>Bacillati</taxon>
        <taxon>Bacillota</taxon>
        <taxon>Bacilli</taxon>
        <taxon>Bacillales</taxon>
        <taxon>Bacillaceae</taxon>
        <taxon>Perspicuibacillus</taxon>
    </lineage>
</organism>
<dbReference type="EMBL" id="JAOUSF010000003">
    <property type="protein sequence ID" value="MCU9613610.1"/>
    <property type="molecule type" value="Genomic_DNA"/>
</dbReference>
<dbReference type="InterPro" id="IPR008978">
    <property type="entry name" value="HSP20-like_chaperone"/>
</dbReference>
<accession>A0AAE3IS46</accession>
<proteinExistence type="predicted"/>
<evidence type="ECO:0000313" key="1">
    <source>
        <dbReference type="EMBL" id="MCU9613610.1"/>
    </source>
</evidence>
<sequence length="156" mass="18178">MFPWNFFGFNKNGNDPFKPLTDGQLQKMMDQLSNMFPDYLKTFAQQANNPKENTQQRNSDLEINEKVFETHDYVYIRIPIVDESVLKAVKIYYSLNKCIIDGFKGKDTPYSIILPATVKKKGAKAIYRDNVLEIKIPKSLDWQMSEINVDNMEQPE</sequence>
<dbReference type="SUPFAM" id="SSF49764">
    <property type="entry name" value="HSP20-like chaperones"/>
    <property type="match status" value="1"/>
</dbReference>
<dbReference type="AlphaFoldDB" id="A0AAE3IS46"/>
<dbReference type="RefSeq" id="WP_263072853.1">
    <property type="nucleotide sequence ID" value="NZ_JAOUSF010000003.1"/>
</dbReference>
<keyword evidence="2" id="KW-1185">Reference proteome</keyword>
<name>A0AAE3IS46_9BACI</name>
<dbReference type="Proteomes" id="UP001209318">
    <property type="component" value="Unassembled WGS sequence"/>
</dbReference>
<evidence type="ECO:0000313" key="2">
    <source>
        <dbReference type="Proteomes" id="UP001209318"/>
    </source>
</evidence>
<dbReference type="CDD" id="cd00298">
    <property type="entry name" value="ACD_sHsps_p23-like"/>
    <property type="match status" value="1"/>
</dbReference>
<gene>
    <name evidence="1" type="ORF">OEV98_08560</name>
</gene>
<protein>
    <submittedName>
        <fullName evidence="1">Hsp20/alpha crystallin family protein</fullName>
    </submittedName>
</protein>